<dbReference type="NCBIfam" id="TIGR03558">
    <property type="entry name" value="oxido_grp_1"/>
    <property type="match status" value="1"/>
</dbReference>
<evidence type="ECO:0000313" key="3">
    <source>
        <dbReference type="EMBL" id="GAA1493209.1"/>
    </source>
</evidence>
<comment type="caution">
    <text evidence="3">The sequence shown here is derived from an EMBL/GenBank/DDBJ whole genome shotgun (WGS) entry which is preliminary data.</text>
</comment>
<dbReference type="Gene3D" id="3.20.20.30">
    <property type="entry name" value="Luciferase-like domain"/>
    <property type="match status" value="1"/>
</dbReference>
<dbReference type="PANTHER" id="PTHR30137">
    <property type="entry name" value="LUCIFERASE-LIKE MONOOXYGENASE"/>
    <property type="match status" value="1"/>
</dbReference>
<feature type="domain" description="Luciferase-like" evidence="2">
    <location>
        <begin position="21"/>
        <end position="311"/>
    </location>
</feature>
<name>A0ABN1ZC62_9MICO</name>
<dbReference type="Proteomes" id="UP001501742">
    <property type="component" value="Unassembled WGS sequence"/>
</dbReference>
<dbReference type="Pfam" id="PF00296">
    <property type="entry name" value="Bac_luciferase"/>
    <property type="match status" value="1"/>
</dbReference>
<gene>
    <name evidence="3" type="ORF">GCM10009627_15550</name>
</gene>
<evidence type="ECO:0000256" key="1">
    <source>
        <dbReference type="ARBA" id="ARBA00007789"/>
    </source>
</evidence>
<dbReference type="InterPro" id="IPR036661">
    <property type="entry name" value="Luciferase-like_sf"/>
</dbReference>
<dbReference type="SUPFAM" id="SSF51679">
    <property type="entry name" value="Bacterial luciferase-like"/>
    <property type="match status" value="1"/>
</dbReference>
<accession>A0ABN1ZC62</accession>
<reference evidence="3 4" key="1">
    <citation type="journal article" date="2019" name="Int. J. Syst. Evol. Microbiol.">
        <title>The Global Catalogue of Microorganisms (GCM) 10K type strain sequencing project: providing services to taxonomists for standard genome sequencing and annotation.</title>
        <authorList>
            <consortium name="The Broad Institute Genomics Platform"/>
            <consortium name="The Broad Institute Genome Sequencing Center for Infectious Disease"/>
            <person name="Wu L."/>
            <person name="Ma J."/>
        </authorList>
    </citation>
    <scope>NUCLEOTIDE SEQUENCE [LARGE SCALE GENOMIC DNA]</scope>
    <source>
        <strain evidence="3 4">JCM 12140</strain>
    </source>
</reference>
<dbReference type="InterPro" id="IPR019949">
    <property type="entry name" value="CmoO-like"/>
</dbReference>
<sequence>MAPDATRVAQSGAGMSNSIRLSVLDLGTIPHGSTPKVGLREMIRAAQSAEVLGYERYWVAEHHATNTCSSAVPIAMSAVASATSRIRVGSGALLLLNHSPYVVAEQFGTLSALYSARIDLGLGRSVGAGPVASLVVRDSTQPVQFGDFDRRLDDLIGHFDGTFRRDGHLVPALPGVNDQPEIWLLGSSVSAAENAGSRGLRYAHAHHFDGASSGEALDAYRVSFRPSAALAKPYCAVSAVAAVGDTDREALRIARPHFVTRVYASRGRPGITPDDSAAAEFQFSSTDVSDLAEFADRQMICRREHVAQRILRLQAQFGMDELIVLPIATSTHQRIDTLRAVAQSNNDLKDSLTT</sequence>
<evidence type="ECO:0000313" key="4">
    <source>
        <dbReference type="Proteomes" id="UP001501742"/>
    </source>
</evidence>
<proteinExistence type="predicted"/>
<dbReference type="InterPro" id="IPR050766">
    <property type="entry name" value="Bact_Lucif_Oxidored"/>
</dbReference>
<dbReference type="RefSeq" id="WP_204610527.1">
    <property type="nucleotide sequence ID" value="NZ_BAAAJX010000005.1"/>
</dbReference>
<keyword evidence="4" id="KW-1185">Reference proteome</keyword>
<comment type="similarity">
    <text evidence="1">To bacterial alkanal monooxygenase alpha and beta chains.</text>
</comment>
<protein>
    <submittedName>
        <fullName evidence="3">LLM class flavin-dependent oxidoreductase</fullName>
    </submittedName>
</protein>
<dbReference type="EMBL" id="BAAAJX010000005">
    <property type="protein sequence ID" value="GAA1493209.1"/>
    <property type="molecule type" value="Genomic_DNA"/>
</dbReference>
<dbReference type="PANTHER" id="PTHR30137:SF6">
    <property type="entry name" value="LUCIFERASE-LIKE MONOOXYGENASE"/>
    <property type="match status" value="1"/>
</dbReference>
<evidence type="ECO:0000259" key="2">
    <source>
        <dbReference type="Pfam" id="PF00296"/>
    </source>
</evidence>
<dbReference type="InterPro" id="IPR011251">
    <property type="entry name" value="Luciferase-like_dom"/>
</dbReference>
<organism evidence="3 4">
    <name type="scientific">Curtobacterium herbarum</name>
    <dbReference type="NCBI Taxonomy" id="150122"/>
    <lineage>
        <taxon>Bacteria</taxon>
        <taxon>Bacillati</taxon>
        <taxon>Actinomycetota</taxon>
        <taxon>Actinomycetes</taxon>
        <taxon>Micrococcales</taxon>
        <taxon>Microbacteriaceae</taxon>
        <taxon>Curtobacterium</taxon>
    </lineage>
</organism>